<dbReference type="InterPro" id="IPR036259">
    <property type="entry name" value="MFS_trans_sf"/>
</dbReference>
<evidence type="ECO:0000256" key="2">
    <source>
        <dbReference type="ARBA" id="ARBA00022692"/>
    </source>
</evidence>
<keyword evidence="4 6" id="KW-0472">Membrane</keyword>
<feature type="transmembrane region" description="Helical" evidence="6">
    <location>
        <begin position="614"/>
        <end position="631"/>
    </location>
</feature>
<feature type="transmembrane region" description="Helical" evidence="6">
    <location>
        <begin position="154"/>
        <end position="174"/>
    </location>
</feature>
<feature type="transmembrane region" description="Helical" evidence="6">
    <location>
        <begin position="496"/>
        <end position="515"/>
    </location>
</feature>
<dbReference type="Pfam" id="PF07690">
    <property type="entry name" value="MFS_1"/>
    <property type="match status" value="1"/>
</dbReference>
<comment type="caution">
    <text evidence="7">The sequence shown here is derived from an EMBL/GenBank/DDBJ whole genome shotgun (WGS) entry which is preliminary data.</text>
</comment>
<feature type="compositionally biased region" description="Polar residues" evidence="5">
    <location>
        <begin position="86"/>
        <end position="100"/>
    </location>
</feature>
<reference evidence="7 8" key="1">
    <citation type="submission" date="2019-01" db="EMBL/GenBank/DDBJ databases">
        <title>A draft genome assembly of the solar-powered sea slug Elysia chlorotica.</title>
        <authorList>
            <person name="Cai H."/>
            <person name="Li Q."/>
            <person name="Fang X."/>
            <person name="Li J."/>
            <person name="Curtis N.E."/>
            <person name="Altenburger A."/>
            <person name="Shibata T."/>
            <person name="Feng M."/>
            <person name="Maeda T."/>
            <person name="Schwartz J.A."/>
            <person name="Shigenobu S."/>
            <person name="Lundholm N."/>
            <person name="Nishiyama T."/>
            <person name="Yang H."/>
            <person name="Hasebe M."/>
            <person name="Li S."/>
            <person name="Pierce S.K."/>
            <person name="Wang J."/>
        </authorList>
    </citation>
    <scope>NUCLEOTIDE SEQUENCE [LARGE SCALE GENOMIC DNA]</scope>
    <source>
        <strain evidence="7">EC2010</strain>
        <tissue evidence="7">Whole organism of an adult</tissue>
    </source>
</reference>
<dbReference type="Proteomes" id="UP000271974">
    <property type="component" value="Unassembled WGS sequence"/>
</dbReference>
<gene>
    <name evidence="7" type="ORF">EGW08_012317</name>
</gene>
<feature type="transmembrane region" description="Helical" evidence="6">
    <location>
        <begin position="282"/>
        <end position="305"/>
    </location>
</feature>
<dbReference type="InterPro" id="IPR049680">
    <property type="entry name" value="FLVCR1-2_SLC49-like"/>
</dbReference>
<keyword evidence="8" id="KW-1185">Reference proteome</keyword>
<comment type="subcellular location">
    <subcellularLocation>
        <location evidence="1">Membrane</location>
        <topology evidence="1">Multi-pass membrane protein</topology>
    </subcellularLocation>
</comment>
<feature type="compositionally biased region" description="Low complexity" evidence="5">
    <location>
        <begin position="123"/>
        <end position="132"/>
    </location>
</feature>
<dbReference type="GO" id="GO:0022857">
    <property type="term" value="F:transmembrane transporter activity"/>
    <property type="evidence" value="ECO:0007669"/>
    <property type="project" value="InterPro"/>
</dbReference>
<protein>
    <recommendedName>
        <fullName evidence="9">Major facilitator superfamily (MFS) profile domain-containing protein</fullName>
    </recommendedName>
</protein>
<organism evidence="7 8">
    <name type="scientific">Elysia chlorotica</name>
    <name type="common">Eastern emerald elysia</name>
    <name type="synonym">Sea slug</name>
    <dbReference type="NCBI Taxonomy" id="188477"/>
    <lineage>
        <taxon>Eukaryota</taxon>
        <taxon>Metazoa</taxon>
        <taxon>Spiralia</taxon>
        <taxon>Lophotrochozoa</taxon>
        <taxon>Mollusca</taxon>
        <taxon>Gastropoda</taxon>
        <taxon>Heterobranchia</taxon>
        <taxon>Euthyneura</taxon>
        <taxon>Panpulmonata</taxon>
        <taxon>Sacoglossa</taxon>
        <taxon>Placobranchoidea</taxon>
        <taxon>Plakobranchidae</taxon>
        <taxon>Elysia</taxon>
    </lineage>
</organism>
<dbReference type="GO" id="GO:0016020">
    <property type="term" value="C:membrane"/>
    <property type="evidence" value="ECO:0007669"/>
    <property type="project" value="UniProtKB-SubCell"/>
</dbReference>
<name>A0A433TEF2_ELYCH</name>
<feature type="transmembrane region" description="Helical" evidence="6">
    <location>
        <begin position="367"/>
        <end position="388"/>
    </location>
</feature>
<feature type="transmembrane region" description="Helical" evidence="6">
    <location>
        <begin position="400"/>
        <end position="420"/>
    </location>
</feature>
<accession>A0A433TEF2</accession>
<evidence type="ECO:0000256" key="1">
    <source>
        <dbReference type="ARBA" id="ARBA00004141"/>
    </source>
</evidence>
<feature type="transmembrane region" description="Helical" evidence="6">
    <location>
        <begin position="432"/>
        <end position="456"/>
    </location>
</feature>
<dbReference type="OrthoDB" id="422206at2759"/>
<dbReference type="PANTHER" id="PTHR10924:SF27">
    <property type="entry name" value="SOLUTE CARRIER FAMILY 49 MEMBER 4"/>
    <property type="match status" value="1"/>
</dbReference>
<dbReference type="SUPFAM" id="SSF103473">
    <property type="entry name" value="MFS general substrate transporter"/>
    <property type="match status" value="1"/>
</dbReference>
<evidence type="ECO:0000313" key="8">
    <source>
        <dbReference type="Proteomes" id="UP000271974"/>
    </source>
</evidence>
<feature type="transmembrane region" description="Helical" evidence="6">
    <location>
        <begin position="194"/>
        <end position="214"/>
    </location>
</feature>
<dbReference type="PANTHER" id="PTHR10924">
    <property type="entry name" value="MAJOR FACILITATOR SUPERFAMILY PROTEIN-RELATED"/>
    <property type="match status" value="1"/>
</dbReference>
<keyword evidence="3 6" id="KW-1133">Transmembrane helix</keyword>
<evidence type="ECO:0008006" key="9">
    <source>
        <dbReference type="Google" id="ProtNLM"/>
    </source>
</evidence>
<dbReference type="Gene3D" id="1.20.1250.20">
    <property type="entry name" value="MFS general substrate transporter like domains"/>
    <property type="match status" value="2"/>
</dbReference>
<feature type="transmembrane region" description="Helical" evidence="6">
    <location>
        <begin position="527"/>
        <end position="546"/>
    </location>
</feature>
<evidence type="ECO:0000256" key="5">
    <source>
        <dbReference type="SAM" id="MobiDB-lite"/>
    </source>
</evidence>
<feature type="transmembrane region" description="Helical" evidence="6">
    <location>
        <begin position="255"/>
        <end position="276"/>
    </location>
</feature>
<dbReference type="EMBL" id="RQTK01000420">
    <property type="protein sequence ID" value="RUS79929.1"/>
    <property type="molecule type" value="Genomic_DNA"/>
</dbReference>
<sequence length="632" mass="68527">MEERGQRYSGQESEVMSNRYLIDREDWEDVDDILVEELFRVGPQPRVHGPGAKGSFGFRSNRRTRNVSFDSPTPLSRAAGARPLSVQDQHSGAEVISSTLGGPAPPPKGGDKRGKGGDDGDSDSSSSSSSSSSDDDETSALLKETRTEIYARRWYLLFLFSVFAMVWNSIWSTWGPIAQSAKEVYSWTDGDIAMFTWLGNLPFLVIMFPIAYLMDVKGMRTATVLCCGLMCVGAGLRCIPCDTGTATWLIRLGQLLNGVAGTVPISGPGLLSGLWFPPNQRATATAISTVSGYLGSCISFVIVFVHGMLMSTGPLLVKEPALSPINGSSLLMNGLLGNSTGTDEQKRGIEMILYTGMLLSVVCNKQFWVTAIAYSVPIGVYEVWQVVLDVILDPKVSQQTAGWMDFYATIGGCISGLLISRFADLFTRQMKVFLLVFYSFAAASMLWFSLMVAGVLPFNVGMIYAAMVVGGVFLDGGAPLFFELVIEVSYPVGEGVTSGCLQMITASSGILFLSLMEIKSFAPGKEWMNWLFTGCITLAIPLLFFIKTNYSRADIDDIDLEVSSSSSSSCLICFSAGQGVDELAVHGLHHTGHPAAVLHQDQLQPRRHRRHRPGGLIIVVIVFVVVVVFFGG</sequence>
<feature type="compositionally biased region" description="Basic and acidic residues" evidence="5">
    <location>
        <begin position="109"/>
        <end position="118"/>
    </location>
</feature>
<dbReference type="InterPro" id="IPR011701">
    <property type="entry name" value="MFS"/>
</dbReference>
<feature type="region of interest" description="Disordered" evidence="5">
    <location>
        <begin position="42"/>
        <end position="139"/>
    </location>
</feature>
<evidence type="ECO:0000256" key="6">
    <source>
        <dbReference type="SAM" id="Phobius"/>
    </source>
</evidence>
<evidence type="ECO:0000256" key="4">
    <source>
        <dbReference type="ARBA" id="ARBA00023136"/>
    </source>
</evidence>
<evidence type="ECO:0000256" key="3">
    <source>
        <dbReference type="ARBA" id="ARBA00022989"/>
    </source>
</evidence>
<dbReference type="AlphaFoldDB" id="A0A433TEF2"/>
<feature type="transmembrane region" description="Helical" evidence="6">
    <location>
        <begin position="462"/>
        <end position="484"/>
    </location>
</feature>
<keyword evidence="2 6" id="KW-0812">Transmembrane</keyword>
<evidence type="ECO:0000313" key="7">
    <source>
        <dbReference type="EMBL" id="RUS79929.1"/>
    </source>
</evidence>
<proteinExistence type="predicted"/>